<comment type="catalytic activity">
    <reaction evidence="3">
        <text>N(6)-succinyl-L-lysyl-[protein] + NAD(+) + H2O = 2''-O-succinyl-ADP-D-ribose + nicotinamide + L-lysyl-[protein]</text>
        <dbReference type="Rhea" id="RHEA:47668"/>
        <dbReference type="Rhea" id="RHEA-COMP:9752"/>
        <dbReference type="Rhea" id="RHEA-COMP:11877"/>
        <dbReference type="ChEBI" id="CHEBI:15377"/>
        <dbReference type="ChEBI" id="CHEBI:17154"/>
        <dbReference type="ChEBI" id="CHEBI:29969"/>
        <dbReference type="ChEBI" id="CHEBI:57540"/>
        <dbReference type="ChEBI" id="CHEBI:87830"/>
        <dbReference type="ChEBI" id="CHEBI:87832"/>
    </reaction>
</comment>
<dbReference type="Pfam" id="PF02146">
    <property type="entry name" value="SIR2"/>
    <property type="match status" value="1"/>
</dbReference>
<dbReference type="InterPro" id="IPR029035">
    <property type="entry name" value="DHS-like_NAD/FAD-binding_dom"/>
</dbReference>
<comment type="caution">
    <text evidence="6">The sequence shown here is derived from an EMBL/GenBank/DDBJ whole genome shotgun (WGS) entry which is preliminary data.</text>
</comment>
<dbReference type="InterPro" id="IPR026591">
    <property type="entry name" value="Sirtuin_cat_small_dom_sf"/>
</dbReference>
<feature type="active site" description="Proton acceptor" evidence="3">
    <location>
        <position position="114"/>
    </location>
</feature>
<keyword evidence="3" id="KW-0963">Cytoplasm</keyword>
<dbReference type="GO" id="GO:0036054">
    <property type="term" value="F:protein-malonyllysine demalonylase activity"/>
    <property type="evidence" value="ECO:0007669"/>
    <property type="project" value="InterPro"/>
</dbReference>
<dbReference type="GO" id="GO:0005737">
    <property type="term" value="C:cytoplasm"/>
    <property type="evidence" value="ECO:0007669"/>
    <property type="project" value="UniProtKB-SubCell"/>
</dbReference>
<comment type="catalytic activity">
    <reaction evidence="3">
        <text>N(6)-acetyl-L-lysyl-[protein] + NAD(+) + H2O = 2''-O-acetyl-ADP-D-ribose + nicotinamide + L-lysyl-[protein]</text>
        <dbReference type="Rhea" id="RHEA:43636"/>
        <dbReference type="Rhea" id="RHEA-COMP:9752"/>
        <dbReference type="Rhea" id="RHEA-COMP:10731"/>
        <dbReference type="ChEBI" id="CHEBI:15377"/>
        <dbReference type="ChEBI" id="CHEBI:17154"/>
        <dbReference type="ChEBI" id="CHEBI:29969"/>
        <dbReference type="ChEBI" id="CHEBI:57540"/>
        <dbReference type="ChEBI" id="CHEBI:61930"/>
        <dbReference type="ChEBI" id="CHEBI:83767"/>
        <dbReference type="EC" id="2.3.1.286"/>
    </reaction>
</comment>
<feature type="binding site" evidence="3">
    <location>
        <begin position="181"/>
        <end position="183"/>
    </location>
    <ligand>
        <name>NAD(+)</name>
        <dbReference type="ChEBI" id="CHEBI:57540"/>
    </ligand>
</feature>
<dbReference type="PROSITE" id="PS50305">
    <property type="entry name" value="SIRTUIN"/>
    <property type="match status" value="1"/>
</dbReference>
<keyword evidence="2 3" id="KW-0520">NAD</keyword>
<accession>A0A1Y5FCD5</accession>
<dbReference type="GO" id="GO:0070403">
    <property type="term" value="F:NAD+ binding"/>
    <property type="evidence" value="ECO:0007669"/>
    <property type="project" value="UniProtKB-UniRule"/>
</dbReference>
<feature type="binding site" evidence="3">
    <location>
        <position position="59"/>
    </location>
    <ligand>
        <name>substrate</name>
    </ligand>
</feature>
<dbReference type="InterPro" id="IPR050134">
    <property type="entry name" value="NAD-dep_sirtuin_deacylases"/>
</dbReference>
<dbReference type="GO" id="GO:0017136">
    <property type="term" value="F:histone deacetylase activity, NAD-dependent"/>
    <property type="evidence" value="ECO:0007669"/>
    <property type="project" value="TreeGrafter"/>
</dbReference>
<evidence type="ECO:0000256" key="1">
    <source>
        <dbReference type="ARBA" id="ARBA00022679"/>
    </source>
</evidence>
<evidence type="ECO:0000256" key="3">
    <source>
        <dbReference type="HAMAP-Rule" id="MF_01121"/>
    </source>
</evidence>
<evidence type="ECO:0000259" key="5">
    <source>
        <dbReference type="PROSITE" id="PS50305"/>
    </source>
</evidence>
<gene>
    <name evidence="3" type="primary">cobB</name>
    <name evidence="6" type="ORF">A9Q84_12335</name>
</gene>
<dbReference type="InterPro" id="IPR026590">
    <property type="entry name" value="Ssirtuin_cat_dom"/>
</dbReference>
<dbReference type="GO" id="GO:0036055">
    <property type="term" value="F:protein-succinyllysine desuccinylase activity"/>
    <property type="evidence" value="ECO:0007669"/>
    <property type="project" value="UniProtKB-UniRule"/>
</dbReference>
<keyword evidence="3" id="KW-0479">Metal-binding</keyword>
<comment type="function">
    <text evidence="3">NAD-dependent lysine deacetylase and desuccinylase that specifically removes acetyl and succinyl groups on target proteins. Modulates the activities of several proteins which are inactive in their acylated form.</text>
</comment>
<feature type="binding site" evidence="3">
    <location>
        <position position="141"/>
    </location>
    <ligand>
        <name>Zn(2+)</name>
        <dbReference type="ChEBI" id="CHEBI:29105"/>
    </ligand>
</feature>
<sequence length="240" mass="27105">MIIPKSIKEIVILTGAGISAESGIRTFRDQNGLWENHDIMEVASPGGFERNPEVVYEFYNLRRKQLLSVEVSPNLGHISLSRLQDLFKGRVSLVTQNVDDLHERSGFKNILHMHGELLQMRCVKSGKVFSTKEPFDERTNCPCCLQAGNLRPNIVWFGERPFHMKEIEDLLSSCDLFISIGTSGEVYPAAMFVNLAKENSHCVTIEVNKEVTQVSHNFDYLISGKASEELPKLIDKILNL</sequence>
<evidence type="ECO:0000256" key="4">
    <source>
        <dbReference type="PROSITE-ProRule" id="PRU00236"/>
    </source>
</evidence>
<comment type="subcellular location">
    <subcellularLocation>
        <location evidence="3">Cytoplasm</location>
    </subcellularLocation>
</comment>
<dbReference type="AlphaFoldDB" id="A0A1Y5FCD5"/>
<comment type="cofactor">
    <cofactor evidence="3">
        <name>Zn(2+)</name>
        <dbReference type="ChEBI" id="CHEBI:29105"/>
    </cofactor>
    <text evidence="3">Binds 1 zinc ion per subunit.</text>
</comment>
<feature type="binding site" evidence="3">
    <location>
        <position position="62"/>
    </location>
    <ligand>
        <name>substrate</name>
    </ligand>
</feature>
<keyword evidence="3" id="KW-0862">Zinc</keyword>
<evidence type="ECO:0000313" key="6">
    <source>
        <dbReference type="EMBL" id="OUR97111.1"/>
    </source>
</evidence>
<name>A0A1Y5FCD5_9BACT</name>
<reference evidence="7" key="1">
    <citation type="journal article" date="2017" name="Proc. Natl. Acad. Sci. U.S.A.">
        <title>Simulation of Deepwater Horizon oil plume reveals substrate specialization within a complex community of hydrocarbon-degraders.</title>
        <authorList>
            <person name="Hu P."/>
            <person name="Dubinsky E.A."/>
            <person name="Probst A.J."/>
            <person name="Wang J."/>
            <person name="Sieber C.M.K."/>
            <person name="Tom L.M."/>
            <person name="Gardinali P."/>
            <person name="Banfield J.F."/>
            <person name="Atlas R.M."/>
            <person name="Andersen G.L."/>
        </authorList>
    </citation>
    <scope>NUCLEOTIDE SEQUENCE [LARGE SCALE GENOMIC DNA]</scope>
</reference>
<dbReference type="GO" id="GO:0008270">
    <property type="term" value="F:zinc ion binding"/>
    <property type="evidence" value="ECO:0007669"/>
    <property type="project" value="UniProtKB-UniRule"/>
</dbReference>
<dbReference type="HAMAP" id="MF_01121">
    <property type="entry name" value="Sirtuin_ClassIII"/>
    <property type="match status" value="1"/>
</dbReference>
<comment type="domain">
    <text evidence="3">2 residues (Tyr-59 and Arg-62) present in a large hydrophobic pocket are probably involved in substrate specificity. They are important for desuccinylation activity, but dispensable for deacetylation activity.</text>
</comment>
<dbReference type="Proteomes" id="UP000196531">
    <property type="component" value="Unassembled WGS sequence"/>
</dbReference>
<comment type="caution">
    <text evidence="3 4">Lacks conserved residue(s) required for the propagation of feature annotation.</text>
</comment>
<dbReference type="InterPro" id="IPR027546">
    <property type="entry name" value="Sirtuin_class_III"/>
</dbReference>
<protein>
    <recommendedName>
        <fullName evidence="3">NAD-dependent protein deacylase</fullName>
        <ecNumber evidence="3">2.3.1.286</ecNumber>
    </recommendedName>
    <alternativeName>
        <fullName evidence="3">Regulatory protein SIR2 homolog</fullName>
    </alternativeName>
</protein>
<keyword evidence="1" id="KW-0808">Transferase</keyword>
<dbReference type="EMBL" id="MAAO01000006">
    <property type="protein sequence ID" value="OUR97111.1"/>
    <property type="molecule type" value="Genomic_DNA"/>
</dbReference>
<dbReference type="PANTHER" id="PTHR11085:SF4">
    <property type="entry name" value="NAD-DEPENDENT PROTEIN DEACYLASE"/>
    <property type="match status" value="1"/>
</dbReference>
<dbReference type="SUPFAM" id="SSF52467">
    <property type="entry name" value="DHS-like NAD/FAD-binding domain"/>
    <property type="match status" value="1"/>
</dbReference>
<comment type="similarity">
    <text evidence="3">Belongs to the sirtuin family. Class III subfamily.</text>
</comment>
<feature type="binding site" evidence="3">
    <location>
        <begin position="15"/>
        <end position="34"/>
    </location>
    <ligand>
        <name>NAD(+)</name>
        <dbReference type="ChEBI" id="CHEBI:57540"/>
    </ligand>
</feature>
<feature type="binding site" evidence="3">
    <location>
        <begin position="208"/>
        <end position="210"/>
    </location>
    <ligand>
        <name>NAD(+)</name>
        <dbReference type="ChEBI" id="CHEBI:57540"/>
    </ligand>
</feature>
<proteinExistence type="inferred from homology"/>
<dbReference type="EC" id="2.3.1.286" evidence="3"/>
<feature type="domain" description="Deacetylase sirtuin-type" evidence="5">
    <location>
        <begin position="1"/>
        <end position="240"/>
    </location>
</feature>
<dbReference type="PANTHER" id="PTHR11085">
    <property type="entry name" value="NAD-DEPENDENT PROTEIN DEACYLASE SIRTUIN-5, MITOCHONDRIAL-RELATED"/>
    <property type="match status" value="1"/>
</dbReference>
<organism evidence="6 7">
    <name type="scientific">Halobacteriovorax marinus</name>
    <dbReference type="NCBI Taxonomy" id="97084"/>
    <lineage>
        <taxon>Bacteria</taxon>
        <taxon>Pseudomonadati</taxon>
        <taxon>Bdellovibrionota</taxon>
        <taxon>Bacteriovoracia</taxon>
        <taxon>Bacteriovoracales</taxon>
        <taxon>Halobacteriovoraceae</taxon>
        <taxon>Halobacteriovorax</taxon>
    </lineage>
</organism>
<dbReference type="Gene3D" id="3.30.1600.10">
    <property type="entry name" value="SIR2/SIRT2 'Small Domain"/>
    <property type="match status" value="1"/>
</dbReference>
<dbReference type="InterPro" id="IPR003000">
    <property type="entry name" value="Sirtuin"/>
</dbReference>
<feature type="binding site" evidence="3">
    <location>
        <position position="122"/>
    </location>
    <ligand>
        <name>Zn(2+)</name>
        <dbReference type="ChEBI" id="CHEBI:29105"/>
    </ligand>
</feature>
<dbReference type="CDD" id="cd01412">
    <property type="entry name" value="SIRT5_Af1_CobB"/>
    <property type="match status" value="1"/>
</dbReference>
<feature type="binding site" evidence="3">
    <location>
        <begin position="96"/>
        <end position="99"/>
    </location>
    <ligand>
        <name>NAD(+)</name>
        <dbReference type="ChEBI" id="CHEBI:57540"/>
    </ligand>
</feature>
<evidence type="ECO:0000256" key="2">
    <source>
        <dbReference type="ARBA" id="ARBA00023027"/>
    </source>
</evidence>
<dbReference type="Gene3D" id="3.40.50.1220">
    <property type="entry name" value="TPP-binding domain"/>
    <property type="match status" value="1"/>
</dbReference>
<feature type="binding site" evidence="3">
    <location>
        <position position="226"/>
    </location>
    <ligand>
        <name>NAD(+)</name>
        <dbReference type="ChEBI" id="CHEBI:57540"/>
    </ligand>
</feature>
<evidence type="ECO:0000313" key="7">
    <source>
        <dbReference type="Proteomes" id="UP000196531"/>
    </source>
</evidence>